<dbReference type="AlphaFoldDB" id="A0A485ARU9"/>
<dbReference type="SUPFAM" id="SSF54862">
    <property type="entry name" value="4Fe-4S ferredoxins"/>
    <property type="match status" value="1"/>
</dbReference>
<dbReference type="InterPro" id="IPR017896">
    <property type="entry name" value="4Fe4S_Fe-S-bd"/>
</dbReference>
<accession>A0A485ARU9</accession>
<evidence type="ECO:0000256" key="2">
    <source>
        <dbReference type="ARBA" id="ARBA00022723"/>
    </source>
</evidence>
<dbReference type="InterPro" id="IPR050294">
    <property type="entry name" value="RnfB_subfamily"/>
</dbReference>
<keyword evidence="3" id="KW-0677">Repeat</keyword>
<dbReference type="Pfam" id="PF12837">
    <property type="entry name" value="Fer4_6"/>
    <property type="match status" value="1"/>
</dbReference>
<dbReference type="Proteomes" id="UP000401081">
    <property type="component" value="Unassembled WGS sequence"/>
</dbReference>
<evidence type="ECO:0000256" key="5">
    <source>
        <dbReference type="ARBA" id="ARBA00023014"/>
    </source>
</evidence>
<keyword evidence="8" id="KW-1185">Reference proteome</keyword>
<evidence type="ECO:0000313" key="8">
    <source>
        <dbReference type="Proteomes" id="UP000401081"/>
    </source>
</evidence>
<evidence type="ECO:0000313" key="7">
    <source>
        <dbReference type="EMBL" id="VFS64337.1"/>
    </source>
</evidence>
<gene>
    <name evidence="7" type="primary">hydN_4</name>
    <name evidence="7" type="ORF">NCTC12993_03203</name>
</gene>
<organism evidence="7 8">
    <name type="scientific">Kluyvera cryocrescens</name>
    <name type="common">Kluyvera citrophila</name>
    <dbReference type="NCBI Taxonomy" id="580"/>
    <lineage>
        <taxon>Bacteria</taxon>
        <taxon>Pseudomonadati</taxon>
        <taxon>Pseudomonadota</taxon>
        <taxon>Gammaproteobacteria</taxon>
        <taxon>Enterobacterales</taxon>
        <taxon>Enterobacteriaceae</taxon>
        <taxon>Kluyvera</taxon>
    </lineage>
</organism>
<keyword evidence="1" id="KW-0004">4Fe-4S</keyword>
<dbReference type="PROSITE" id="PS51379">
    <property type="entry name" value="4FE4S_FER_2"/>
    <property type="match status" value="1"/>
</dbReference>
<sequence>MNRFIRVDSQKCIGCKACEVACVMSHNEEQHVLNVSQFVPRITVVKMNNQRGAATCHHCEDAPCARSCPNGAIRQAG</sequence>
<keyword evidence="4" id="KW-0408">Iron</keyword>
<name>A0A485ARU9_KLUCR</name>
<evidence type="ECO:0000256" key="1">
    <source>
        <dbReference type="ARBA" id="ARBA00022485"/>
    </source>
</evidence>
<evidence type="ECO:0000259" key="6">
    <source>
        <dbReference type="PROSITE" id="PS51379"/>
    </source>
</evidence>
<proteinExistence type="predicted"/>
<dbReference type="EMBL" id="CAADJD010000018">
    <property type="protein sequence ID" value="VFS64337.1"/>
    <property type="molecule type" value="Genomic_DNA"/>
</dbReference>
<feature type="domain" description="4Fe-4S ferredoxin-type" evidence="6">
    <location>
        <begin position="3"/>
        <end position="32"/>
    </location>
</feature>
<protein>
    <submittedName>
        <fullName evidence="7">Electron transport protein hydN</fullName>
    </submittedName>
</protein>
<dbReference type="PANTHER" id="PTHR42859:SF17">
    <property type="entry name" value="ELECTRON TRANSPORT PROTEIN HYDN-RELATED"/>
    <property type="match status" value="1"/>
</dbReference>
<evidence type="ECO:0000256" key="3">
    <source>
        <dbReference type="ARBA" id="ARBA00022737"/>
    </source>
</evidence>
<evidence type="ECO:0000256" key="4">
    <source>
        <dbReference type="ARBA" id="ARBA00023004"/>
    </source>
</evidence>
<reference evidence="7 8" key="1">
    <citation type="submission" date="2019-03" db="EMBL/GenBank/DDBJ databases">
        <authorList>
            <consortium name="Pathogen Informatics"/>
        </authorList>
    </citation>
    <scope>NUCLEOTIDE SEQUENCE [LARGE SCALE GENOMIC DNA]</scope>
    <source>
        <strain evidence="7 8">NCTC12993</strain>
    </source>
</reference>
<dbReference type="PANTHER" id="PTHR42859">
    <property type="entry name" value="OXIDOREDUCTASE"/>
    <property type="match status" value="1"/>
</dbReference>
<dbReference type="GO" id="GO:0051539">
    <property type="term" value="F:4 iron, 4 sulfur cluster binding"/>
    <property type="evidence" value="ECO:0007669"/>
    <property type="project" value="UniProtKB-KW"/>
</dbReference>
<keyword evidence="5" id="KW-0411">Iron-sulfur</keyword>
<dbReference type="Gene3D" id="3.30.70.20">
    <property type="match status" value="1"/>
</dbReference>
<dbReference type="GO" id="GO:0046872">
    <property type="term" value="F:metal ion binding"/>
    <property type="evidence" value="ECO:0007669"/>
    <property type="project" value="UniProtKB-KW"/>
</dbReference>
<keyword evidence="2" id="KW-0479">Metal-binding</keyword>